<keyword evidence="3" id="KW-1185">Reference proteome</keyword>
<feature type="transmembrane region" description="Helical" evidence="1">
    <location>
        <begin position="318"/>
        <end position="340"/>
    </location>
</feature>
<evidence type="ECO:0000256" key="1">
    <source>
        <dbReference type="SAM" id="Phobius"/>
    </source>
</evidence>
<dbReference type="RefSeq" id="WP_106287119.1">
    <property type="nucleotide sequence ID" value="NZ_CAWNTC010000163.1"/>
</dbReference>
<comment type="caution">
    <text evidence="2">The sequence shown here is derived from an EMBL/GenBank/DDBJ whole genome shotgun (WGS) entry which is preliminary data.</text>
</comment>
<dbReference type="OrthoDB" id="458286at2"/>
<reference evidence="2 3" key="2">
    <citation type="submission" date="2018-03" db="EMBL/GenBank/DDBJ databases">
        <title>The ancient ancestry and fast evolution of plastids.</title>
        <authorList>
            <person name="Moore K.R."/>
            <person name="Magnabosco C."/>
            <person name="Momper L."/>
            <person name="Gold D.A."/>
            <person name="Bosak T."/>
            <person name="Fournier G.P."/>
        </authorList>
    </citation>
    <scope>NUCLEOTIDE SEQUENCE [LARGE SCALE GENOMIC DNA]</scope>
    <source>
        <strain evidence="2 3">CCAP 1448/3</strain>
    </source>
</reference>
<dbReference type="Proteomes" id="UP000238762">
    <property type="component" value="Unassembled WGS sequence"/>
</dbReference>
<feature type="transmembrane region" description="Helical" evidence="1">
    <location>
        <begin position="193"/>
        <end position="214"/>
    </location>
</feature>
<evidence type="ECO:0000313" key="3">
    <source>
        <dbReference type="Proteomes" id="UP000238762"/>
    </source>
</evidence>
<dbReference type="EMBL" id="PVWJ01000008">
    <property type="protein sequence ID" value="PSB04746.1"/>
    <property type="molecule type" value="Genomic_DNA"/>
</dbReference>
<organism evidence="2 3">
    <name type="scientific">Merismopedia glauca CCAP 1448/3</name>
    <dbReference type="NCBI Taxonomy" id="1296344"/>
    <lineage>
        <taxon>Bacteria</taxon>
        <taxon>Bacillati</taxon>
        <taxon>Cyanobacteriota</taxon>
        <taxon>Cyanophyceae</taxon>
        <taxon>Synechococcales</taxon>
        <taxon>Merismopediaceae</taxon>
        <taxon>Merismopedia</taxon>
    </lineage>
</organism>
<proteinExistence type="predicted"/>
<feature type="transmembrane region" description="Helical" evidence="1">
    <location>
        <begin position="480"/>
        <end position="506"/>
    </location>
</feature>
<feature type="transmembrane region" description="Helical" evidence="1">
    <location>
        <begin position="377"/>
        <end position="398"/>
    </location>
</feature>
<feature type="transmembrane region" description="Helical" evidence="1">
    <location>
        <begin position="292"/>
        <end position="312"/>
    </location>
</feature>
<reference evidence="2 3" key="1">
    <citation type="submission" date="2018-02" db="EMBL/GenBank/DDBJ databases">
        <authorList>
            <person name="Cohen D.B."/>
            <person name="Kent A.D."/>
        </authorList>
    </citation>
    <scope>NUCLEOTIDE SEQUENCE [LARGE SCALE GENOMIC DNA]</scope>
    <source>
        <strain evidence="2 3">CCAP 1448/3</strain>
    </source>
</reference>
<accession>A0A2T1C920</accession>
<name>A0A2T1C920_9CYAN</name>
<feature type="transmembrane region" description="Helical" evidence="1">
    <location>
        <begin position="404"/>
        <end position="426"/>
    </location>
</feature>
<keyword evidence="1" id="KW-1133">Transmembrane helix</keyword>
<feature type="transmembrane region" description="Helical" evidence="1">
    <location>
        <begin position="252"/>
        <end position="271"/>
    </location>
</feature>
<evidence type="ECO:0000313" key="2">
    <source>
        <dbReference type="EMBL" id="PSB04746.1"/>
    </source>
</evidence>
<feature type="transmembrane region" description="Helical" evidence="1">
    <location>
        <begin position="112"/>
        <end position="132"/>
    </location>
</feature>
<feature type="transmembrane region" description="Helical" evidence="1">
    <location>
        <begin position="144"/>
        <end position="173"/>
    </location>
</feature>
<dbReference type="AlphaFoldDB" id="A0A2T1C920"/>
<gene>
    <name evidence="2" type="ORF">C7B64_02700</name>
</gene>
<keyword evidence="1" id="KW-0472">Membrane</keyword>
<keyword evidence="1" id="KW-0812">Transmembrane</keyword>
<feature type="transmembrane region" description="Helical" evidence="1">
    <location>
        <begin position="67"/>
        <end position="91"/>
    </location>
</feature>
<sequence length="523" mass="58827">MYLNLIDQLAETNPQLFRELKSRLKPGHITMSVAISLTGQIFSLMLLGNHLNNPTPSEWQSWFWTNFMWLSGVGIFALLIVGTYMLIVDLSKEEEKGTLNLLRLSPESAKNILIGKLFGVPILLYIVALLALPLHLFSGLTAGISLIVILGFYAVLISSCIFFYSLALLCALLPIGKGNLKAGLLSGGLLLKLVVSSSFIVTTSFTLTPLNWLICFNPWMFLQSSLLAHQTAEYEGQFSAINWYGLSFDGNAIAIGIFLVLNYSLWSFWIWQGLQRWFHNPTTNLFTKAQSYWLTASWQITVLGFAVNFQSYQSREILWENFCILMFFNLVFYFVLIGVLTPRRQAIQDWARYRHYYNFGGKGKLLQDLVFGEKSPAVVAIAINAILASLIVTMWILFNSKFGLLMPALSSFIIAIALTLIYAFVVQLMLLIKSPQRVFWTMLSLAGLMVFPIAFSIVNYTNFDKTAWIWLFSIFPWVGLSVPSIAPLAVISACMIQWLGVTILGFQLQRRLKAIGGSKLLTA</sequence>
<feature type="transmembrane region" description="Helical" evidence="1">
    <location>
        <begin position="438"/>
        <end position="460"/>
    </location>
</feature>
<feature type="transmembrane region" description="Helical" evidence="1">
    <location>
        <begin position="28"/>
        <end position="47"/>
    </location>
</feature>
<protein>
    <submittedName>
        <fullName evidence="2">ABC transporter permease</fullName>
    </submittedName>
</protein>